<dbReference type="Proteomes" id="UP000051450">
    <property type="component" value="Unassembled WGS sequence"/>
</dbReference>
<feature type="domain" description="SUF system FeS cluster assembly SufBD core" evidence="2">
    <location>
        <begin position="168"/>
        <end position="394"/>
    </location>
</feature>
<sequence>MSDLKVLEQSVIDFSNLKKEPGWFQKLRKAAFTKMTMLELPSFEKIRYQRWPIIPKQTLLESRKVELDQKRAVGNTVVQVGSRTLSLKLTNELKQKNVIICDWETALIEHSDLIQKYFMTKAVKWDADRLTAAHLAQLTSGLFIYVPRNVELDEPITSYLTQDARDGQDYVHHVLIVAAENSRFSYLENRDTLGNETTTANIIVEVIAEQNSHVKFAGVDQLGETTTAYINRRGYLLDNAKIDWSIGLLNDGNIIGDFDSDLIGAGAHADVKVVAISTGNQIQGIDTRVTNYGKHSIGQILQHGVILSRSTLTFNGIGHIIKGAKGANAQQESRVLMLSTKARGDANPILLIDENDVQAGHAASVGRVNQEQLYYLMSRGLHKEGAERLVIRGFLGPVLTAIPAADVRERLIETIEGKLINGQKFEKVSR</sequence>
<evidence type="ECO:0000313" key="5">
    <source>
        <dbReference type="Proteomes" id="UP000051450"/>
    </source>
</evidence>
<dbReference type="AlphaFoldDB" id="A0A0R1HII8"/>
<dbReference type="PANTHER" id="PTHR30508">
    <property type="entry name" value="FES CLUSTER ASSEMBLY PROTEIN SUF"/>
    <property type="match status" value="1"/>
</dbReference>
<dbReference type="SUPFAM" id="SSF101960">
    <property type="entry name" value="Stabilizer of iron transporter SufD"/>
    <property type="match status" value="1"/>
</dbReference>
<evidence type="ECO:0000256" key="1">
    <source>
        <dbReference type="ARBA" id="ARBA00043967"/>
    </source>
</evidence>
<comment type="similarity">
    <text evidence="1">Belongs to the iron-sulfur cluster assembly SufBD family.</text>
</comment>
<dbReference type="PATRIC" id="fig|1423719.4.peg.759"/>
<dbReference type="GO" id="GO:0016226">
    <property type="term" value="P:iron-sulfur cluster assembly"/>
    <property type="evidence" value="ECO:0007669"/>
    <property type="project" value="InterPro"/>
</dbReference>
<dbReference type="Pfam" id="PF01458">
    <property type="entry name" value="SUFBD_core"/>
    <property type="match status" value="1"/>
</dbReference>
<feature type="domain" description="SUF system FeS cluster assembly SufBD N-terminal" evidence="3">
    <location>
        <begin position="94"/>
        <end position="156"/>
    </location>
</feature>
<keyword evidence="5" id="KW-1185">Reference proteome</keyword>
<comment type="caution">
    <text evidence="4">The sequence shown here is derived from an EMBL/GenBank/DDBJ whole genome shotgun (WGS) entry which is preliminary data.</text>
</comment>
<dbReference type="STRING" id="1423719.FC66_GL000748"/>
<dbReference type="InterPro" id="IPR011542">
    <property type="entry name" value="SUF_FeS_clus_asmbl_SufD"/>
</dbReference>
<evidence type="ECO:0000259" key="2">
    <source>
        <dbReference type="Pfam" id="PF01458"/>
    </source>
</evidence>
<protein>
    <submittedName>
        <fullName evidence="4">SufD protein</fullName>
    </submittedName>
</protein>
<accession>A0A0R1HII8</accession>
<dbReference type="InterPro" id="IPR000825">
    <property type="entry name" value="SUF_FeS_clus_asmbl_SufBD_core"/>
</dbReference>
<name>A0A0R1HII8_9LACO</name>
<dbReference type="NCBIfam" id="TIGR01981">
    <property type="entry name" value="sufD"/>
    <property type="match status" value="1"/>
</dbReference>
<proteinExistence type="inferred from homology"/>
<dbReference type="Pfam" id="PF19295">
    <property type="entry name" value="SufBD_N"/>
    <property type="match status" value="1"/>
</dbReference>
<dbReference type="InterPro" id="IPR055346">
    <property type="entry name" value="Fe-S_cluster_assembly_SufBD"/>
</dbReference>
<reference evidence="4 5" key="1">
    <citation type="journal article" date="2015" name="Genome Announc.">
        <title>Expanding the biotechnology potential of lactobacilli through comparative genomics of 213 strains and associated genera.</title>
        <authorList>
            <person name="Sun Z."/>
            <person name="Harris H.M."/>
            <person name="McCann A."/>
            <person name="Guo C."/>
            <person name="Argimon S."/>
            <person name="Zhang W."/>
            <person name="Yang X."/>
            <person name="Jeffery I.B."/>
            <person name="Cooney J.C."/>
            <person name="Kagawa T.F."/>
            <person name="Liu W."/>
            <person name="Song Y."/>
            <person name="Salvetti E."/>
            <person name="Wrobel A."/>
            <person name="Rasinkangas P."/>
            <person name="Parkhill J."/>
            <person name="Rea M.C."/>
            <person name="O'Sullivan O."/>
            <person name="Ritari J."/>
            <person name="Douillard F.P."/>
            <person name="Paul Ross R."/>
            <person name="Yang R."/>
            <person name="Briner A.E."/>
            <person name="Felis G.E."/>
            <person name="de Vos W.M."/>
            <person name="Barrangou R."/>
            <person name="Klaenhammer T.R."/>
            <person name="Caufield P.W."/>
            <person name="Cui Y."/>
            <person name="Zhang H."/>
            <person name="O'Toole P.W."/>
        </authorList>
    </citation>
    <scope>NUCLEOTIDE SEQUENCE [LARGE SCALE GENOMIC DNA]</scope>
    <source>
        <strain evidence="4 5">DSM 15638</strain>
    </source>
</reference>
<gene>
    <name evidence="4" type="ORF">FC66_GL000748</name>
</gene>
<organism evidence="4 5">
    <name type="scientific">Dellaglioa algida DSM 15638</name>
    <dbReference type="NCBI Taxonomy" id="1423719"/>
    <lineage>
        <taxon>Bacteria</taxon>
        <taxon>Bacillati</taxon>
        <taxon>Bacillota</taxon>
        <taxon>Bacilli</taxon>
        <taxon>Lactobacillales</taxon>
        <taxon>Lactobacillaceae</taxon>
        <taxon>Dellaglioa</taxon>
    </lineage>
</organism>
<dbReference type="OrthoDB" id="9803529at2"/>
<dbReference type="PANTHER" id="PTHR30508:SF1">
    <property type="entry name" value="UPF0051 PROTEIN ABCI8, CHLOROPLASTIC-RELATED"/>
    <property type="match status" value="1"/>
</dbReference>
<dbReference type="InterPro" id="IPR045595">
    <property type="entry name" value="SufBD_N"/>
</dbReference>
<dbReference type="EMBL" id="AZDI01000002">
    <property type="protein sequence ID" value="KRK46246.1"/>
    <property type="molecule type" value="Genomic_DNA"/>
</dbReference>
<dbReference type="RefSeq" id="WP_057973820.1">
    <property type="nucleotide sequence ID" value="NZ_AZDI01000002.1"/>
</dbReference>
<evidence type="ECO:0000313" key="4">
    <source>
        <dbReference type="EMBL" id="KRK46246.1"/>
    </source>
</evidence>
<dbReference type="InterPro" id="IPR037284">
    <property type="entry name" value="SUF_FeS_clus_asmbl_SufBD_sf"/>
</dbReference>
<evidence type="ECO:0000259" key="3">
    <source>
        <dbReference type="Pfam" id="PF19295"/>
    </source>
</evidence>